<comment type="similarity">
    <text evidence="7">Belongs to the binding-protein-dependent transport system permease family.</text>
</comment>
<dbReference type="KEGG" id="lxl:KDY119_00196"/>
<keyword evidence="4 7" id="KW-0812">Transmembrane</keyword>
<evidence type="ECO:0000313" key="11">
    <source>
        <dbReference type="Proteomes" id="UP000326702"/>
    </source>
</evidence>
<reference evidence="10 11" key="1">
    <citation type="submission" date="2019-10" db="EMBL/GenBank/DDBJ databases">
        <title>Genome sequence of Luteimicrobium xylanilyticum HY-24.</title>
        <authorList>
            <person name="Kim D.Y."/>
            <person name="Park H.-Y."/>
        </authorList>
    </citation>
    <scope>NUCLEOTIDE SEQUENCE [LARGE SCALE GENOMIC DNA]</scope>
    <source>
        <strain evidence="10 11">HY-24</strain>
    </source>
</reference>
<comment type="subcellular location">
    <subcellularLocation>
        <location evidence="1 7">Cell membrane</location>
        <topology evidence="1 7">Multi-pass membrane protein</topology>
    </subcellularLocation>
</comment>
<feature type="transmembrane region" description="Helical" evidence="7">
    <location>
        <begin position="176"/>
        <end position="193"/>
    </location>
</feature>
<dbReference type="OrthoDB" id="9812701at2"/>
<dbReference type="PROSITE" id="PS50928">
    <property type="entry name" value="ABC_TM1"/>
    <property type="match status" value="1"/>
</dbReference>
<evidence type="ECO:0000313" key="10">
    <source>
        <dbReference type="EMBL" id="QFU96709.1"/>
    </source>
</evidence>
<feature type="region of interest" description="Disordered" evidence="8">
    <location>
        <begin position="1"/>
        <end position="23"/>
    </location>
</feature>
<name>A0A5P9Q5S9_9MICO</name>
<feature type="domain" description="ABC transmembrane type-1" evidence="9">
    <location>
        <begin position="111"/>
        <end position="300"/>
    </location>
</feature>
<dbReference type="InterPro" id="IPR035906">
    <property type="entry name" value="MetI-like_sf"/>
</dbReference>
<dbReference type="InterPro" id="IPR000515">
    <property type="entry name" value="MetI-like"/>
</dbReference>
<dbReference type="GO" id="GO:0005886">
    <property type="term" value="C:plasma membrane"/>
    <property type="evidence" value="ECO:0007669"/>
    <property type="project" value="UniProtKB-SubCell"/>
</dbReference>
<evidence type="ECO:0000256" key="8">
    <source>
        <dbReference type="SAM" id="MobiDB-lite"/>
    </source>
</evidence>
<dbReference type="PANTHER" id="PTHR43386">
    <property type="entry name" value="OLIGOPEPTIDE TRANSPORT SYSTEM PERMEASE PROTEIN APPC"/>
    <property type="match status" value="1"/>
</dbReference>
<dbReference type="AlphaFoldDB" id="A0A5P9Q5S9"/>
<keyword evidence="5 7" id="KW-1133">Transmembrane helix</keyword>
<sequence length="314" mass="32719">MTASPPRLVREPQAPPAKSRPHLPWVAPGTVGDGIARGARTLLGRHAGVLDVVGLVLVVLLLLAAVVGPWIAPHDPYRADPTSSLLPPGREHLLGTDDAGRDVLSRLLVGARSTLLAAVGVVVASTFVGAVVAAVAASAPRWLDEAIMRVVDIFLAFPSIVLALGIAAALGPSLTSVVVAMVVAMWPATARLVRAVMRQTTSSQYVEAARLTGMSQRRLMSRHVLPNSFDSVYVQLGLDISGAIVLIAGLAFLGVGAAPPSADWGSMVAQGREYVTTAWWVALFPGLAITLAAVGFALLGDTLRVRLDPTVVRA</sequence>
<feature type="transmembrane region" description="Helical" evidence="7">
    <location>
        <begin position="232"/>
        <end position="258"/>
    </location>
</feature>
<dbReference type="InterPro" id="IPR025966">
    <property type="entry name" value="OppC_N"/>
</dbReference>
<dbReference type="Pfam" id="PF12911">
    <property type="entry name" value="OppC_N"/>
    <property type="match status" value="1"/>
</dbReference>
<dbReference type="GO" id="GO:0055085">
    <property type="term" value="P:transmembrane transport"/>
    <property type="evidence" value="ECO:0007669"/>
    <property type="project" value="InterPro"/>
</dbReference>
<feature type="transmembrane region" description="Helical" evidence="7">
    <location>
        <begin position="49"/>
        <end position="72"/>
    </location>
</feature>
<dbReference type="InterPro" id="IPR050366">
    <property type="entry name" value="BP-dependent_transpt_permease"/>
</dbReference>
<keyword evidence="11" id="KW-1185">Reference proteome</keyword>
<dbReference type="CDD" id="cd06261">
    <property type="entry name" value="TM_PBP2"/>
    <property type="match status" value="1"/>
</dbReference>
<gene>
    <name evidence="10" type="ORF">KDY119_00196</name>
</gene>
<protein>
    <submittedName>
        <fullName evidence="10">Oligopeptide transport system permease protein AppC</fullName>
    </submittedName>
</protein>
<evidence type="ECO:0000256" key="1">
    <source>
        <dbReference type="ARBA" id="ARBA00004651"/>
    </source>
</evidence>
<evidence type="ECO:0000256" key="7">
    <source>
        <dbReference type="RuleBase" id="RU363032"/>
    </source>
</evidence>
<accession>A0A5P9Q5S9</accession>
<evidence type="ECO:0000256" key="5">
    <source>
        <dbReference type="ARBA" id="ARBA00022989"/>
    </source>
</evidence>
<feature type="transmembrane region" description="Helical" evidence="7">
    <location>
        <begin position="115"/>
        <end position="138"/>
    </location>
</feature>
<dbReference type="Proteomes" id="UP000326702">
    <property type="component" value="Chromosome"/>
</dbReference>
<keyword evidence="3" id="KW-1003">Cell membrane</keyword>
<evidence type="ECO:0000256" key="6">
    <source>
        <dbReference type="ARBA" id="ARBA00023136"/>
    </source>
</evidence>
<organism evidence="10 11">
    <name type="scientific">Luteimicrobium xylanilyticum</name>
    <dbReference type="NCBI Taxonomy" id="1133546"/>
    <lineage>
        <taxon>Bacteria</taxon>
        <taxon>Bacillati</taxon>
        <taxon>Actinomycetota</taxon>
        <taxon>Actinomycetes</taxon>
        <taxon>Micrococcales</taxon>
        <taxon>Luteimicrobium</taxon>
    </lineage>
</organism>
<dbReference type="SUPFAM" id="SSF161098">
    <property type="entry name" value="MetI-like"/>
    <property type="match status" value="1"/>
</dbReference>
<dbReference type="EMBL" id="CP045529">
    <property type="protein sequence ID" value="QFU96709.1"/>
    <property type="molecule type" value="Genomic_DNA"/>
</dbReference>
<evidence type="ECO:0000256" key="3">
    <source>
        <dbReference type="ARBA" id="ARBA00022475"/>
    </source>
</evidence>
<proteinExistence type="inferred from homology"/>
<evidence type="ECO:0000259" key="9">
    <source>
        <dbReference type="PROSITE" id="PS50928"/>
    </source>
</evidence>
<feature type="transmembrane region" description="Helical" evidence="7">
    <location>
        <begin position="150"/>
        <end position="170"/>
    </location>
</feature>
<keyword evidence="6 7" id="KW-0472">Membrane</keyword>
<dbReference type="Pfam" id="PF00528">
    <property type="entry name" value="BPD_transp_1"/>
    <property type="match status" value="1"/>
</dbReference>
<keyword evidence="2 7" id="KW-0813">Transport</keyword>
<evidence type="ECO:0000256" key="4">
    <source>
        <dbReference type="ARBA" id="ARBA00022692"/>
    </source>
</evidence>
<dbReference type="PANTHER" id="PTHR43386:SF1">
    <property type="entry name" value="D,D-DIPEPTIDE TRANSPORT SYSTEM PERMEASE PROTEIN DDPC-RELATED"/>
    <property type="match status" value="1"/>
</dbReference>
<feature type="transmembrane region" description="Helical" evidence="7">
    <location>
        <begin position="278"/>
        <end position="299"/>
    </location>
</feature>
<dbReference type="Gene3D" id="1.10.3720.10">
    <property type="entry name" value="MetI-like"/>
    <property type="match status" value="1"/>
</dbReference>
<evidence type="ECO:0000256" key="2">
    <source>
        <dbReference type="ARBA" id="ARBA00022448"/>
    </source>
</evidence>